<protein>
    <submittedName>
        <fullName evidence="1">Uncharacterized protein</fullName>
    </submittedName>
</protein>
<accession>A0ACB9R619</accession>
<keyword evidence="2" id="KW-1185">Reference proteome</keyword>
<reference evidence="2" key="1">
    <citation type="journal article" date="2023" name="Front. Plant Sci.">
        <title>Chromosomal-level genome assembly of Melastoma candidum provides insights into trichome evolution.</title>
        <authorList>
            <person name="Zhong Y."/>
            <person name="Wu W."/>
            <person name="Sun C."/>
            <person name="Zou P."/>
            <person name="Liu Y."/>
            <person name="Dai S."/>
            <person name="Zhou R."/>
        </authorList>
    </citation>
    <scope>NUCLEOTIDE SEQUENCE [LARGE SCALE GENOMIC DNA]</scope>
</reference>
<dbReference type="EMBL" id="CM042883">
    <property type="protein sequence ID" value="KAI4373973.1"/>
    <property type="molecule type" value="Genomic_DNA"/>
</dbReference>
<gene>
    <name evidence="1" type="ORF">MLD38_012027</name>
</gene>
<evidence type="ECO:0000313" key="2">
    <source>
        <dbReference type="Proteomes" id="UP001057402"/>
    </source>
</evidence>
<dbReference type="Proteomes" id="UP001057402">
    <property type="component" value="Chromosome 4"/>
</dbReference>
<name>A0ACB9R619_9MYRT</name>
<sequence length="171" mass="18084">MASGSSMSGALGLLILNLLLYFVITAIAAWTINHGIERSRDTAAALTLPVRIFPMYFPVGNMATGFFVIFSLIAGVVGMITSITGAQNMTRMTAPNVYAAAASSLVALSLTLLALGLACKEIRLGRTESNLRTLEVMTVIASVTQLLCTGAIQDEIQRIPVRHNRASGGRA</sequence>
<organism evidence="1 2">
    <name type="scientific">Melastoma candidum</name>
    <dbReference type="NCBI Taxonomy" id="119954"/>
    <lineage>
        <taxon>Eukaryota</taxon>
        <taxon>Viridiplantae</taxon>
        <taxon>Streptophyta</taxon>
        <taxon>Embryophyta</taxon>
        <taxon>Tracheophyta</taxon>
        <taxon>Spermatophyta</taxon>
        <taxon>Magnoliopsida</taxon>
        <taxon>eudicotyledons</taxon>
        <taxon>Gunneridae</taxon>
        <taxon>Pentapetalae</taxon>
        <taxon>rosids</taxon>
        <taxon>malvids</taxon>
        <taxon>Myrtales</taxon>
        <taxon>Melastomataceae</taxon>
        <taxon>Melastomatoideae</taxon>
        <taxon>Melastomateae</taxon>
        <taxon>Melastoma</taxon>
    </lineage>
</organism>
<comment type="caution">
    <text evidence="1">The sequence shown here is derived from an EMBL/GenBank/DDBJ whole genome shotgun (WGS) entry which is preliminary data.</text>
</comment>
<proteinExistence type="predicted"/>
<evidence type="ECO:0000313" key="1">
    <source>
        <dbReference type="EMBL" id="KAI4373973.1"/>
    </source>
</evidence>